<sequence>MPLSVDPASAAALLKIGLLLVTGISVHLSLSPPNPPAPSKHIIDRRTLFERCVRWVTFCSKMMVWVETLLDALAVAVSAFPNLPLAPRLARLLCPSASPALTVPSSLLIAGTLAVLCGSVIRLVCFRTLGPLFTFELTISPAHSLVTHGPYAIVRHPSYTGIYLTLLGSSAVALAPGSWLHECWLQLGSCGVSAAWNVAYALRSTNRRLATEDRELRRAFGPAWEAYAERVPWRLIPGVW</sequence>
<protein>
    <recommendedName>
        <fullName evidence="5">Protein-S-isoprenylcysteine O-methyltransferase</fullName>
        <ecNumber evidence="5">2.1.1.100</ecNumber>
    </recommendedName>
</protein>
<dbReference type="PANTHER" id="PTHR43847:SF1">
    <property type="entry name" value="BLL3993 PROTEIN"/>
    <property type="match status" value="1"/>
</dbReference>
<gene>
    <name evidence="7" type="ORF">POSPLADRAFT_1143855</name>
</gene>
<keyword evidence="5" id="KW-0808">Transferase</keyword>
<dbReference type="AlphaFoldDB" id="A0A1X6N160"/>
<comment type="similarity">
    <text evidence="5">Belongs to the class VI-like SAM-binding methyltransferase superfamily. Isoprenylcysteine carboxyl methyltransferase family.</text>
</comment>
<evidence type="ECO:0000256" key="2">
    <source>
        <dbReference type="ARBA" id="ARBA00022692"/>
    </source>
</evidence>
<evidence type="ECO:0000256" key="1">
    <source>
        <dbReference type="ARBA" id="ARBA00004141"/>
    </source>
</evidence>
<comment type="catalytic activity">
    <reaction evidence="5">
        <text>[protein]-C-terminal S-[(2E,6E)-farnesyl]-L-cysteine + S-adenosyl-L-methionine = [protein]-C-terminal S-[(2E,6E)-farnesyl]-L-cysteine methyl ester + S-adenosyl-L-homocysteine</text>
        <dbReference type="Rhea" id="RHEA:21672"/>
        <dbReference type="Rhea" id="RHEA-COMP:12125"/>
        <dbReference type="Rhea" id="RHEA-COMP:12126"/>
        <dbReference type="ChEBI" id="CHEBI:57856"/>
        <dbReference type="ChEBI" id="CHEBI:59789"/>
        <dbReference type="ChEBI" id="CHEBI:90510"/>
        <dbReference type="ChEBI" id="CHEBI:90511"/>
        <dbReference type="EC" id="2.1.1.100"/>
    </reaction>
</comment>
<keyword evidence="8" id="KW-1185">Reference proteome</keyword>
<dbReference type="Pfam" id="PF04140">
    <property type="entry name" value="ICMT"/>
    <property type="match status" value="1"/>
</dbReference>
<evidence type="ECO:0000313" key="7">
    <source>
        <dbReference type="EMBL" id="OSX62371.1"/>
    </source>
</evidence>
<dbReference type="Proteomes" id="UP000194127">
    <property type="component" value="Unassembled WGS sequence"/>
</dbReference>
<feature type="chain" id="PRO_5010885510" description="Protein-S-isoprenylcysteine O-methyltransferase" evidence="6">
    <location>
        <begin position="24"/>
        <end position="240"/>
    </location>
</feature>
<keyword evidence="6" id="KW-0732">Signal</keyword>
<feature type="signal peptide" evidence="6">
    <location>
        <begin position="1"/>
        <end position="23"/>
    </location>
</feature>
<dbReference type="Gene3D" id="1.20.120.1630">
    <property type="match status" value="1"/>
</dbReference>
<evidence type="ECO:0000256" key="4">
    <source>
        <dbReference type="ARBA" id="ARBA00023136"/>
    </source>
</evidence>
<name>A0A1X6N160_9APHY</name>
<dbReference type="EMBL" id="KZ110597">
    <property type="protein sequence ID" value="OSX62371.1"/>
    <property type="molecule type" value="Genomic_DNA"/>
</dbReference>
<evidence type="ECO:0000256" key="5">
    <source>
        <dbReference type="RuleBase" id="RU362022"/>
    </source>
</evidence>
<accession>A0A1X6N160</accession>
<organism evidence="7 8">
    <name type="scientific">Postia placenta MAD-698-R-SB12</name>
    <dbReference type="NCBI Taxonomy" id="670580"/>
    <lineage>
        <taxon>Eukaryota</taxon>
        <taxon>Fungi</taxon>
        <taxon>Dikarya</taxon>
        <taxon>Basidiomycota</taxon>
        <taxon>Agaricomycotina</taxon>
        <taxon>Agaricomycetes</taxon>
        <taxon>Polyporales</taxon>
        <taxon>Adustoporiaceae</taxon>
        <taxon>Rhodonia</taxon>
    </lineage>
</organism>
<dbReference type="RefSeq" id="XP_024339165.1">
    <property type="nucleotide sequence ID" value="XM_024485626.1"/>
</dbReference>
<keyword evidence="5" id="KW-0949">S-adenosyl-L-methionine</keyword>
<keyword evidence="4" id="KW-0472">Membrane</keyword>
<dbReference type="GO" id="GO:0004671">
    <property type="term" value="F:protein C-terminal S-isoprenylcysteine carboxyl O-methyltransferase activity"/>
    <property type="evidence" value="ECO:0007669"/>
    <property type="project" value="UniProtKB-EC"/>
</dbReference>
<keyword evidence="5" id="KW-0256">Endoplasmic reticulum</keyword>
<dbReference type="GO" id="GO:0005789">
    <property type="term" value="C:endoplasmic reticulum membrane"/>
    <property type="evidence" value="ECO:0007669"/>
    <property type="project" value="UniProtKB-SubCell"/>
</dbReference>
<dbReference type="InterPro" id="IPR052527">
    <property type="entry name" value="Metal_cation-efflux_comp"/>
</dbReference>
<evidence type="ECO:0000256" key="3">
    <source>
        <dbReference type="ARBA" id="ARBA00022989"/>
    </source>
</evidence>
<evidence type="ECO:0000256" key="6">
    <source>
        <dbReference type="SAM" id="SignalP"/>
    </source>
</evidence>
<reference evidence="7 8" key="1">
    <citation type="submission" date="2017-04" db="EMBL/GenBank/DDBJ databases">
        <title>Genome Sequence of the Model Brown-Rot Fungus Postia placenta SB12.</title>
        <authorList>
            <consortium name="DOE Joint Genome Institute"/>
            <person name="Gaskell J."/>
            <person name="Kersten P."/>
            <person name="Larrondo L.F."/>
            <person name="Canessa P."/>
            <person name="Martinez D."/>
            <person name="Hibbett D."/>
            <person name="Schmoll M."/>
            <person name="Kubicek C.P."/>
            <person name="Martinez A.T."/>
            <person name="Yadav J."/>
            <person name="Master E."/>
            <person name="Magnuson J.K."/>
            <person name="James T."/>
            <person name="Yaver D."/>
            <person name="Berka R."/>
            <person name="Labutti K."/>
            <person name="Lipzen A."/>
            <person name="Aerts A."/>
            <person name="Barry K."/>
            <person name="Henrissat B."/>
            <person name="Blanchette R."/>
            <person name="Grigoriev I."/>
            <person name="Cullen D."/>
        </authorList>
    </citation>
    <scope>NUCLEOTIDE SEQUENCE [LARGE SCALE GENOMIC DNA]</scope>
    <source>
        <strain evidence="7 8">MAD-698-R-SB12</strain>
    </source>
</reference>
<dbReference type="EC" id="2.1.1.100" evidence="5"/>
<evidence type="ECO:0000313" key="8">
    <source>
        <dbReference type="Proteomes" id="UP000194127"/>
    </source>
</evidence>
<keyword evidence="2" id="KW-0812">Transmembrane</keyword>
<proteinExistence type="inferred from homology"/>
<dbReference type="GO" id="GO:0032259">
    <property type="term" value="P:methylation"/>
    <property type="evidence" value="ECO:0007669"/>
    <property type="project" value="UniProtKB-KW"/>
</dbReference>
<keyword evidence="3" id="KW-1133">Transmembrane helix</keyword>
<dbReference type="InterPro" id="IPR007269">
    <property type="entry name" value="ICMT_MeTrfase"/>
</dbReference>
<comment type="subcellular location">
    <subcellularLocation>
        <location evidence="5">Endoplasmic reticulum membrane</location>
        <topology evidence="5">Multi-pass membrane protein</topology>
    </subcellularLocation>
    <subcellularLocation>
        <location evidence="1">Membrane</location>
        <topology evidence="1">Multi-pass membrane protein</topology>
    </subcellularLocation>
</comment>
<dbReference type="PANTHER" id="PTHR43847">
    <property type="entry name" value="BLL3993 PROTEIN"/>
    <property type="match status" value="1"/>
</dbReference>
<dbReference type="OrthoDB" id="422086at2759"/>
<keyword evidence="5" id="KW-0489">Methyltransferase</keyword>
<dbReference type="GeneID" id="36330575"/>